<dbReference type="Gene3D" id="3.40.50.2000">
    <property type="entry name" value="Glycogen Phosphorylase B"/>
    <property type="match status" value="1"/>
</dbReference>
<protein>
    <submittedName>
        <fullName evidence="2">Glycosyltransferase</fullName>
    </submittedName>
</protein>
<organism evidence="2 3">
    <name type="scientific">Epilithonimonas hominis</name>
    <dbReference type="NCBI Taxonomy" id="420404"/>
    <lineage>
        <taxon>Bacteria</taxon>
        <taxon>Pseudomonadati</taxon>
        <taxon>Bacteroidota</taxon>
        <taxon>Flavobacteriia</taxon>
        <taxon>Flavobacteriales</taxon>
        <taxon>Weeksellaceae</taxon>
        <taxon>Chryseobacterium group</taxon>
        <taxon>Epilithonimonas</taxon>
    </lineage>
</organism>
<dbReference type="EMBL" id="RJTU01000072">
    <property type="protein sequence ID" value="ROI12406.1"/>
    <property type="molecule type" value="Genomic_DNA"/>
</dbReference>
<evidence type="ECO:0000313" key="2">
    <source>
        <dbReference type="EMBL" id="ROI12406.1"/>
    </source>
</evidence>
<accession>A0A3N0X4U4</accession>
<comment type="caution">
    <text evidence="2">The sequence shown here is derived from an EMBL/GenBank/DDBJ whole genome shotgun (WGS) entry which is preliminary data.</text>
</comment>
<dbReference type="RefSeq" id="WP_123281969.1">
    <property type="nucleotide sequence ID" value="NZ_RJTU01000072.1"/>
</dbReference>
<evidence type="ECO:0000259" key="1">
    <source>
        <dbReference type="Pfam" id="PF00534"/>
    </source>
</evidence>
<feature type="domain" description="Glycosyl transferase family 1" evidence="1">
    <location>
        <begin position="252"/>
        <end position="350"/>
    </location>
</feature>
<dbReference type="AlphaFoldDB" id="A0A3N0X4U4"/>
<sequence length="372" mass="43585">MKKTILFIVDKPDWAYEFMIKAWLPFLQKDYDCFVAYDDDYNVKKNNSRSKILQFIFNIKSLLKFFVFKIINKNEAVYFLDKSGKYYYPKYPKEKVFKYKTDLSKELTDKKNFDIKVEMAYYFQYMAELPFSAKKNIVGIFTNKFPHEGPANDLKNNIDRSLLSQESFFEKYIKPYDNLIVGGGNLLSRYKQLTDKVDFVYGIYGQENFVENKNVGENDFLTIGWTGNPTRKMKGFEDYIVPAIEKVKKTGREIRLKTKFSGPYQELFTFYQDVDLIIVASDADSGPSMYAEASLSGVPCISTKVGLPLMGIKNNENGFLINRDVEELENQIINLYDNRELLKAMSHRVKSDYLKWMDNKVTFEHIKKVLEK</sequence>
<proteinExistence type="predicted"/>
<dbReference type="Proteomes" id="UP000267623">
    <property type="component" value="Unassembled WGS sequence"/>
</dbReference>
<reference evidence="3" key="1">
    <citation type="submission" date="2018-11" db="EMBL/GenBank/DDBJ databases">
        <title>Proposal to divide the Flavobacteriaceae and reorganize its genera based on Amino Acid Identity values calculated from whole genome sequences.</title>
        <authorList>
            <person name="Nicholson A.C."/>
            <person name="Gulvik C.A."/>
            <person name="Whitney A.M."/>
            <person name="Humrighouse B.W."/>
            <person name="Bell M."/>
            <person name="Holmes B."/>
            <person name="Steigerwalt A."/>
            <person name="Villarma A."/>
            <person name="Sheth M."/>
            <person name="Batra D."/>
            <person name="Pryor J."/>
            <person name="Bernardet J.-F."/>
            <person name="Hugo C."/>
            <person name="Kampfer P."/>
            <person name="Newman J."/>
            <person name="Mcquiston J."/>
        </authorList>
    </citation>
    <scope>NUCLEOTIDE SEQUENCE [LARGE SCALE GENOMIC DNA]</scope>
    <source>
        <strain evidence="3">DSM 22165</strain>
    </source>
</reference>
<keyword evidence="2" id="KW-0808">Transferase</keyword>
<dbReference type="InterPro" id="IPR001296">
    <property type="entry name" value="Glyco_trans_1"/>
</dbReference>
<dbReference type="Pfam" id="PF00534">
    <property type="entry name" value="Glycos_transf_1"/>
    <property type="match status" value="1"/>
</dbReference>
<name>A0A3N0X4U4_9FLAO</name>
<dbReference type="SUPFAM" id="SSF53756">
    <property type="entry name" value="UDP-Glycosyltransferase/glycogen phosphorylase"/>
    <property type="match status" value="1"/>
</dbReference>
<evidence type="ECO:0000313" key="3">
    <source>
        <dbReference type="Proteomes" id="UP000267623"/>
    </source>
</evidence>
<gene>
    <name evidence="2" type="ORF">EGH73_11570</name>
</gene>
<dbReference type="GO" id="GO:0016757">
    <property type="term" value="F:glycosyltransferase activity"/>
    <property type="evidence" value="ECO:0007669"/>
    <property type="project" value="InterPro"/>
</dbReference>